<dbReference type="GO" id="GO:0005737">
    <property type="term" value="C:cytoplasm"/>
    <property type="evidence" value="ECO:0007669"/>
    <property type="project" value="TreeGrafter"/>
</dbReference>
<proteinExistence type="predicted"/>
<dbReference type="Gene3D" id="2.10.230.10">
    <property type="entry name" value="Heat shock protein DnaJ, cysteine-rich domain"/>
    <property type="match status" value="1"/>
</dbReference>
<dbReference type="PANTHER" id="PTHR43096">
    <property type="entry name" value="DNAJ HOMOLOG 1, MITOCHONDRIAL-RELATED"/>
    <property type="match status" value="1"/>
</dbReference>
<dbReference type="GO" id="GO:0042026">
    <property type="term" value="P:protein refolding"/>
    <property type="evidence" value="ECO:0007669"/>
    <property type="project" value="TreeGrafter"/>
</dbReference>
<dbReference type="Gene3D" id="2.60.260.20">
    <property type="entry name" value="Urease metallochaperone UreE, N-terminal domain"/>
    <property type="match status" value="1"/>
</dbReference>
<organism evidence="1">
    <name type="scientific">Arundo donax</name>
    <name type="common">Giant reed</name>
    <name type="synonym">Donax arundinaceus</name>
    <dbReference type="NCBI Taxonomy" id="35708"/>
    <lineage>
        <taxon>Eukaryota</taxon>
        <taxon>Viridiplantae</taxon>
        <taxon>Streptophyta</taxon>
        <taxon>Embryophyta</taxon>
        <taxon>Tracheophyta</taxon>
        <taxon>Spermatophyta</taxon>
        <taxon>Magnoliopsida</taxon>
        <taxon>Liliopsida</taxon>
        <taxon>Poales</taxon>
        <taxon>Poaceae</taxon>
        <taxon>PACMAD clade</taxon>
        <taxon>Arundinoideae</taxon>
        <taxon>Arundineae</taxon>
        <taxon>Arundo</taxon>
    </lineage>
</organism>
<name>A0A0A9EH25_ARUDO</name>
<dbReference type="InterPro" id="IPR036410">
    <property type="entry name" value="HSP_DnaJ_Cys-rich_dom_sf"/>
</dbReference>
<evidence type="ECO:0000313" key="1">
    <source>
        <dbReference type="EMBL" id="JAD97125.1"/>
    </source>
</evidence>
<dbReference type="EMBL" id="GBRH01200770">
    <property type="protein sequence ID" value="JAD97125.1"/>
    <property type="molecule type" value="Transcribed_RNA"/>
</dbReference>
<dbReference type="SUPFAM" id="SSF57938">
    <property type="entry name" value="DnaJ/Hsp40 cysteine-rich domain"/>
    <property type="match status" value="1"/>
</dbReference>
<reference evidence="1" key="1">
    <citation type="submission" date="2014-09" db="EMBL/GenBank/DDBJ databases">
        <authorList>
            <person name="Magalhaes I.L.F."/>
            <person name="Oliveira U."/>
            <person name="Santos F.R."/>
            <person name="Vidigal T.H.D.A."/>
            <person name="Brescovit A.D."/>
            <person name="Santos A.J."/>
        </authorList>
    </citation>
    <scope>NUCLEOTIDE SEQUENCE</scope>
    <source>
        <tissue evidence="1">Shoot tissue taken approximately 20 cm above the soil surface</tissue>
    </source>
</reference>
<evidence type="ECO:0008006" key="2">
    <source>
        <dbReference type="Google" id="ProtNLM"/>
    </source>
</evidence>
<dbReference type="PANTHER" id="PTHR43096:SF36">
    <property type="entry name" value="CHAPERONE PROTEIN DNAJ 1, MITOCHONDRIAL"/>
    <property type="match status" value="1"/>
</dbReference>
<sequence length="106" mass="11593">MHAHDIEAELNLSFSEAANGCIKQVSFSAKNVCDSCDGRGYLANAKRYVCPSCKGLGRVSISCYFKGSSQMLMVHYICFGNFTDCLCRSLCTHSHPFVVLAEVLGE</sequence>
<accession>A0A0A9EH25</accession>
<protein>
    <recommendedName>
        <fullName evidence="2">CR-type domain-containing protein</fullName>
    </recommendedName>
</protein>
<dbReference type="GO" id="GO:0051082">
    <property type="term" value="F:unfolded protein binding"/>
    <property type="evidence" value="ECO:0007669"/>
    <property type="project" value="TreeGrafter"/>
</dbReference>
<dbReference type="AlphaFoldDB" id="A0A0A9EH25"/>
<reference evidence="1" key="2">
    <citation type="journal article" date="2015" name="Data Brief">
        <title>Shoot transcriptome of the giant reed, Arundo donax.</title>
        <authorList>
            <person name="Barrero R.A."/>
            <person name="Guerrero F.D."/>
            <person name="Moolhuijzen P."/>
            <person name="Goolsby J.A."/>
            <person name="Tidwell J."/>
            <person name="Bellgard S.E."/>
            <person name="Bellgard M.I."/>
        </authorList>
    </citation>
    <scope>NUCLEOTIDE SEQUENCE</scope>
    <source>
        <tissue evidence="1">Shoot tissue taken approximately 20 cm above the soil surface</tissue>
    </source>
</reference>